<proteinExistence type="predicted"/>
<protein>
    <submittedName>
        <fullName evidence="2">Uncharacterized protein</fullName>
    </submittedName>
</protein>
<gene>
    <name evidence="2" type="ORF">COC69_11825</name>
</gene>
<feature type="signal peptide" evidence="1">
    <location>
        <begin position="1"/>
        <end position="27"/>
    </location>
</feature>
<organism evidence="2 3">
    <name type="scientific">Bacillus cereus</name>
    <dbReference type="NCBI Taxonomy" id="1396"/>
    <lineage>
        <taxon>Bacteria</taxon>
        <taxon>Bacillati</taxon>
        <taxon>Bacillota</taxon>
        <taxon>Bacilli</taxon>
        <taxon>Bacillales</taxon>
        <taxon>Bacillaceae</taxon>
        <taxon>Bacillus</taxon>
        <taxon>Bacillus cereus group</taxon>
    </lineage>
</organism>
<comment type="caution">
    <text evidence="2">The sequence shown here is derived from an EMBL/GenBank/DDBJ whole genome shotgun (WGS) entry which is preliminary data.</text>
</comment>
<sequence>MKKKRLVMSVLSLALAASVVFPSFASAEYNNFSPVTVIGEKEATSGFKVNPGYGYIKLWFENKGKSKVVVTVKNANTGKKYFTYELAKDEKYTWRSVEKWPGGSVASGNYVITYRDGNSGNVNVNFAGFSTNDEDEGRLG</sequence>
<feature type="chain" id="PRO_5040822487" evidence="1">
    <location>
        <begin position="28"/>
        <end position="140"/>
    </location>
</feature>
<evidence type="ECO:0000313" key="3">
    <source>
        <dbReference type="Proteomes" id="UP000224203"/>
    </source>
</evidence>
<evidence type="ECO:0000256" key="1">
    <source>
        <dbReference type="SAM" id="SignalP"/>
    </source>
</evidence>
<accession>A0A9X7CNR6</accession>
<keyword evidence="1" id="KW-0732">Signal</keyword>
<dbReference type="RefSeq" id="WP_098281981.1">
    <property type="nucleotide sequence ID" value="NZ_NULI01000054.1"/>
</dbReference>
<evidence type="ECO:0000313" key="2">
    <source>
        <dbReference type="EMBL" id="PGS79650.1"/>
    </source>
</evidence>
<name>A0A9X7CNR6_BACCE</name>
<dbReference type="EMBL" id="NULI01000054">
    <property type="protein sequence ID" value="PGS79650.1"/>
    <property type="molecule type" value="Genomic_DNA"/>
</dbReference>
<dbReference type="Proteomes" id="UP000224203">
    <property type="component" value="Unassembled WGS sequence"/>
</dbReference>
<reference evidence="2 3" key="1">
    <citation type="submission" date="2017-09" db="EMBL/GenBank/DDBJ databases">
        <title>Large-scale bioinformatics analysis of Bacillus genomes uncovers conserved roles of natural products in bacterial physiology.</title>
        <authorList>
            <consortium name="Agbiome Team Llc"/>
            <person name="Bleich R.M."/>
            <person name="Grubbs K.J."/>
            <person name="Santa Maria K.C."/>
            <person name="Allen S.E."/>
            <person name="Farag S."/>
            <person name="Shank E.A."/>
            <person name="Bowers A."/>
        </authorList>
    </citation>
    <scope>NUCLEOTIDE SEQUENCE [LARGE SCALE GENOMIC DNA]</scope>
    <source>
        <strain evidence="2 3">AFS041711</strain>
    </source>
</reference>
<dbReference type="AlphaFoldDB" id="A0A9X7CNR6"/>